<sequence length="135" mass="15253">MKKQTGIKVHTDADAQAHESCAPTEVELNEFRRAVGTIIGKWKIDILWMLLAGPRRFGELRRSLPGITQHMLTAQLRALEGDRLVSRTAYAEIPPRVEYALTPNAYALKPIFLALLEWSRAIEDGKHRPVKKPVT</sequence>
<dbReference type="OrthoDB" id="9800350at2"/>
<dbReference type="PROSITE" id="PS51118">
    <property type="entry name" value="HTH_HXLR"/>
    <property type="match status" value="1"/>
</dbReference>
<dbReference type="PANTHER" id="PTHR33204:SF29">
    <property type="entry name" value="TRANSCRIPTIONAL REGULATOR"/>
    <property type="match status" value="1"/>
</dbReference>
<keyword evidence="1" id="KW-0805">Transcription regulation</keyword>
<feature type="domain" description="HTH hxlR-type" evidence="4">
    <location>
        <begin position="21"/>
        <end position="127"/>
    </location>
</feature>
<evidence type="ECO:0000256" key="3">
    <source>
        <dbReference type="ARBA" id="ARBA00023163"/>
    </source>
</evidence>
<dbReference type="SUPFAM" id="SSF46785">
    <property type="entry name" value="Winged helix' DNA-binding domain"/>
    <property type="match status" value="1"/>
</dbReference>
<dbReference type="GO" id="GO:0003677">
    <property type="term" value="F:DNA binding"/>
    <property type="evidence" value="ECO:0007669"/>
    <property type="project" value="UniProtKB-KW"/>
</dbReference>
<evidence type="ECO:0000256" key="2">
    <source>
        <dbReference type="ARBA" id="ARBA00023125"/>
    </source>
</evidence>
<organism evidence="5 6">
    <name type="scientific">Hyphomicrobium nitrativorans NL23</name>
    <dbReference type="NCBI Taxonomy" id="1029756"/>
    <lineage>
        <taxon>Bacteria</taxon>
        <taxon>Pseudomonadati</taxon>
        <taxon>Pseudomonadota</taxon>
        <taxon>Alphaproteobacteria</taxon>
        <taxon>Hyphomicrobiales</taxon>
        <taxon>Hyphomicrobiaceae</taxon>
        <taxon>Hyphomicrobium</taxon>
    </lineage>
</organism>
<evidence type="ECO:0000256" key="1">
    <source>
        <dbReference type="ARBA" id="ARBA00023015"/>
    </source>
</evidence>
<dbReference type="KEGG" id="hni:W911_04600"/>
<dbReference type="Proteomes" id="UP000018542">
    <property type="component" value="Chromosome"/>
</dbReference>
<evidence type="ECO:0000313" key="6">
    <source>
        <dbReference type="Proteomes" id="UP000018542"/>
    </source>
</evidence>
<dbReference type="PANTHER" id="PTHR33204">
    <property type="entry name" value="TRANSCRIPTIONAL REGULATOR, MARR FAMILY"/>
    <property type="match status" value="1"/>
</dbReference>
<dbReference type="Pfam" id="PF01638">
    <property type="entry name" value="HxlR"/>
    <property type="match status" value="1"/>
</dbReference>
<accession>V5SAQ5</accession>
<protein>
    <submittedName>
        <fullName evidence="5">Transcriptional regulator</fullName>
    </submittedName>
</protein>
<dbReference type="STRING" id="1029756.W911_04600"/>
<evidence type="ECO:0000259" key="4">
    <source>
        <dbReference type="PROSITE" id="PS51118"/>
    </source>
</evidence>
<proteinExistence type="predicted"/>
<keyword evidence="2" id="KW-0238">DNA-binding</keyword>
<dbReference type="AlphaFoldDB" id="V5SAQ5"/>
<keyword evidence="6" id="KW-1185">Reference proteome</keyword>
<gene>
    <name evidence="5" type="ORF">W911_04600</name>
</gene>
<dbReference type="Gene3D" id="1.10.10.10">
    <property type="entry name" value="Winged helix-like DNA-binding domain superfamily/Winged helix DNA-binding domain"/>
    <property type="match status" value="1"/>
</dbReference>
<dbReference type="HOGENOM" id="CLU_111585_5_2_5"/>
<reference evidence="5 6" key="1">
    <citation type="journal article" date="2014" name="Genome Announc.">
        <title>Complete Genome Sequence of Hyphomicrobium nitrativorans Strain NL23, a Denitrifying Bacterium Isolated from Biofilm of a Methanol-Fed Denitrification System Treating Seawater at the Montreal Biodome.</title>
        <authorList>
            <person name="Martineau C."/>
            <person name="Villeneuve C."/>
            <person name="Mauffrey F."/>
            <person name="Villemur R."/>
        </authorList>
    </citation>
    <scope>NUCLEOTIDE SEQUENCE [LARGE SCALE GENOMIC DNA]</scope>
    <source>
        <strain evidence="5">NL23</strain>
    </source>
</reference>
<dbReference type="InterPro" id="IPR036388">
    <property type="entry name" value="WH-like_DNA-bd_sf"/>
</dbReference>
<evidence type="ECO:0000313" key="5">
    <source>
        <dbReference type="EMBL" id="AHB47841.1"/>
    </source>
</evidence>
<keyword evidence="3" id="KW-0804">Transcription</keyword>
<dbReference type="PATRIC" id="fig|1029756.8.peg.964"/>
<dbReference type="EMBL" id="CP006912">
    <property type="protein sequence ID" value="AHB47841.1"/>
    <property type="molecule type" value="Genomic_DNA"/>
</dbReference>
<dbReference type="InterPro" id="IPR036390">
    <property type="entry name" value="WH_DNA-bd_sf"/>
</dbReference>
<dbReference type="InterPro" id="IPR002577">
    <property type="entry name" value="HTH_HxlR"/>
</dbReference>
<name>V5SAQ5_9HYPH</name>
<dbReference type="RefSeq" id="WP_023786328.1">
    <property type="nucleotide sequence ID" value="NC_022997.1"/>
</dbReference>